<reference evidence="2" key="1">
    <citation type="journal article" date="2021" name="Proc. Natl. Acad. Sci. U.S.A.">
        <title>A Catalog of Tens of Thousands of Viruses from Human Metagenomes Reveals Hidden Associations with Chronic Diseases.</title>
        <authorList>
            <person name="Tisza M.J."/>
            <person name="Buck C.B."/>
        </authorList>
    </citation>
    <scope>NUCLEOTIDE SEQUENCE</scope>
    <source>
        <strain evidence="2">CtCuC1</strain>
    </source>
</reference>
<feature type="compositionally biased region" description="Acidic residues" evidence="1">
    <location>
        <begin position="71"/>
        <end position="84"/>
    </location>
</feature>
<proteinExistence type="predicted"/>
<evidence type="ECO:0000313" key="2">
    <source>
        <dbReference type="EMBL" id="DAF87779.1"/>
    </source>
</evidence>
<feature type="compositionally biased region" description="Basic and acidic residues" evidence="1">
    <location>
        <begin position="61"/>
        <end position="70"/>
    </location>
</feature>
<feature type="region of interest" description="Disordered" evidence="1">
    <location>
        <begin position="61"/>
        <end position="108"/>
    </location>
</feature>
<organism evidence="2">
    <name type="scientific">Myoviridae sp. ctCuC1</name>
    <dbReference type="NCBI Taxonomy" id="2825055"/>
    <lineage>
        <taxon>Viruses</taxon>
        <taxon>Duplodnaviria</taxon>
        <taxon>Heunggongvirae</taxon>
        <taxon>Uroviricota</taxon>
        <taxon>Caudoviricetes</taxon>
    </lineage>
</organism>
<sequence>MLIISKRKFMFKNVIGGSFITKGGGILEEAPDWIRETILYDLALSDGDIIEVKGNGSDKDAEAALAKTEETTIEETTAEDEPEAESPVKTAGKGGKKGTGKSENKSKE</sequence>
<dbReference type="EMBL" id="BK015968">
    <property type="protein sequence ID" value="DAF87779.1"/>
    <property type="molecule type" value="Genomic_DNA"/>
</dbReference>
<accession>A0A8S5U019</accession>
<protein>
    <submittedName>
        <fullName evidence="2">Uncharacterized protein</fullName>
    </submittedName>
</protein>
<name>A0A8S5U019_9CAUD</name>
<evidence type="ECO:0000256" key="1">
    <source>
        <dbReference type="SAM" id="MobiDB-lite"/>
    </source>
</evidence>